<comment type="subcellular location">
    <subcellularLocation>
        <location evidence="1">Cell membrane</location>
        <topology evidence="1">Multi-pass membrane protein</topology>
    </subcellularLocation>
</comment>
<evidence type="ECO:0000256" key="4">
    <source>
        <dbReference type="ARBA" id="ARBA00022989"/>
    </source>
</evidence>
<keyword evidence="4 6" id="KW-1133">Transmembrane helix</keyword>
<feature type="transmembrane region" description="Helical" evidence="6">
    <location>
        <begin position="38"/>
        <end position="59"/>
    </location>
</feature>
<dbReference type="PROSITE" id="PS50850">
    <property type="entry name" value="MFS"/>
    <property type="match status" value="1"/>
</dbReference>
<dbReference type="PANTHER" id="PTHR23506">
    <property type="entry name" value="GH10249P"/>
    <property type="match status" value="1"/>
</dbReference>
<dbReference type="Gene3D" id="1.20.1250.20">
    <property type="entry name" value="MFS general substrate transporter like domains"/>
    <property type="match status" value="1"/>
</dbReference>
<dbReference type="InterPro" id="IPR050930">
    <property type="entry name" value="MFS_Vesicular_Transporter"/>
</dbReference>
<feature type="transmembrane region" description="Helical" evidence="6">
    <location>
        <begin position="343"/>
        <end position="363"/>
    </location>
</feature>
<keyword evidence="5 6" id="KW-0472">Membrane</keyword>
<evidence type="ECO:0000256" key="5">
    <source>
        <dbReference type="ARBA" id="ARBA00023136"/>
    </source>
</evidence>
<reference evidence="8" key="1">
    <citation type="submission" date="2024-05" db="EMBL/GenBank/DDBJ databases">
        <title>Alkalihalobacillus sp. strain MEB203 novel alkaliphilic bacterium from Lonar Lake, India.</title>
        <authorList>
            <person name="Joshi A."/>
            <person name="Thite S."/>
            <person name="Mengade P."/>
        </authorList>
    </citation>
    <scope>NUCLEOTIDE SEQUENCE</scope>
    <source>
        <strain evidence="8">MEB 203</strain>
    </source>
</reference>
<dbReference type="SUPFAM" id="SSF103473">
    <property type="entry name" value="MFS general substrate transporter"/>
    <property type="match status" value="1"/>
</dbReference>
<gene>
    <name evidence="8" type="ORF">N7Z68_21620</name>
</gene>
<evidence type="ECO:0000259" key="7">
    <source>
        <dbReference type="PROSITE" id="PS50850"/>
    </source>
</evidence>
<dbReference type="Proteomes" id="UP001148125">
    <property type="component" value="Unassembled WGS sequence"/>
</dbReference>
<name>A0ABT5VKJ4_9BACI</name>
<evidence type="ECO:0000313" key="8">
    <source>
        <dbReference type="EMBL" id="MDE5415954.1"/>
    </source>
</evidence>
<feature type="transmembrane region" description="Helical" evidence="6">
    <location>
        <begin position="137"/>
        <end position="159"/>
    </location>
</feature>
<dbReference type="EMBL" id="JAOTPO010000023">
    <property type="protein sequence ID" value="MDE5415954.1"/>
    <property type="molecule type" value="Genomic_DNA"/>
</dbReference>
<feature type="transmembrane region" description="Helical" evidence="6">
    <location>
        <begin position="274"/>
        <end position="294"/>
    </location>
</feature>
<evidence type="ECO:0000256" key="2">
    <source>
        <dbReference type="ARBA" id="ARBA00022448"/>
    </source>
</evidence>
<evidence type="ECO:0000256" key="1">
    <source>
        <dbReference type="ARBA" id="ARBA00004651"/>
    </source>
</evidence>
<feature type="transmembrane region" description="Helical" evidence="6">
    <location>
        <begin position="12"/>
        <end position="32"/>
    </location>
</feature>
<dbReference type="InterPro" id="IPR036259">
    <property type="entry name" value="MFS_trans_sf"/>
</dbReference>
<dbReference type="PANTHER" id="PTHR23506:SF23">
    <property type="entry name" value="GH10249P"/>
    <property type="match status" value="1"/>
</dbReference>
<feature type="transmembrane region" description="Helical" evidence="6">
    <location>
        <begin position="215"/>
        <end position="234"/>
    </location>
</feature>
<evidence type="ECO:0000256" key="3">
    <source>
        <dbReference type="ARBA" id="ARBA00022692"/>
    </source>
</evidence>
<comment type="caution">
    <text evidence="8">The sequence shown here is derived from an EMBL/GenBank/DDBJ whole genome shotgun (WGS) entry which is preliminary data.</text>
</comment>
<dbReference type="InterPro" id="IPR011701">
    <property type="entry name" value="MFS"/>
</dbReference>
<feature type="transmembrane region" description="Helical" evidence="6">
    <location>
        <begin position="300"/>
        <end position="322"/>
    </location>
</feature>
<feature type="transmembrane region" description="Helical" evidence="6">
    <location>
        <begin position="80"/>
        <end position="97"/>
    </location>
</feature>
<sequence length="404" mass="44455">MSEEKQSNVTKVDHLIFILVTVMYWFTIYSYVPILTAYLDFLGATYMFIGVVVGSYGLLQMLIRLPLGIYSDVIKRRRPFIILGIAIGSLSCFGFILTDQLGWTLLFRALAGVSASTWVAFTVLYASYFSKKEITKAMGWISITMVLGQLVSMIFSGVVVERFGWMVPFWIGGIAGVIGLFLCIWLKEEKEGVNRKPINVKELVMIVKEPQLIKVTLLSVLAYSIIFITIFGFSPNYALQLGASTVGLSYLVIVFVVPHAFAAIVVGKWLRPRLGHWGTLFVGFIASALMTGLIPLVSSFSLLLITQAINGFALGVVLPLLLGMSIESVEDEKRATAMGFYQAVYAAGMFVGPFVAGMLNSMFDLSAGFYFGGTIGVLGVLLVIVWKRAEENEAEAKRQNPTVN</sequence>
<dbReference type="InterPro" id="IPR020846">
    <property type="entry name" value="MFS_dom"/>
</dbReference>
<evidence type="ECO:0000256" key="6">
    <source>
        <dbReference type="SAM" id="Phobius"/>
    </source>
</evidence>
<protein>
    <submittedName>
        <fullName evidence="8">MFS transporter</fullName>
    </submittedName>
</protein>
<evidence type="ECO:0000313" key="9">
    <source>
        <dbReference type="Proteomes" id="UP001148125"/>
    </source>
</evidence>
<accession>A0ABT5VKJ4</accession>
<feature type="transmembrane region" description="Helical" evidence="6">
    <location>
        <begin position="369"/>
        <end position="389"/>
    </location>
</feature>
<keyword evidence="9" id="KW-1185">Reference proteome</keyword>
<organism evidence="8 9">
    <name type="scientific">Alkalihalobacterium chitinilyticum</name>
    <dbReference type="NCBI Taxonomy" id="2980103"/>
    <lineage>
        <taxon>Bacteria</taxon>
        <taxon>Bacillati</taxon>
        <taxon>Bacillota</taxon>
        <taxon>Bacilli</taxon>
        <taxon>Bacillales</taxon>
        <taxon>Bacillaceae</taxon>
        <taxon>Alkalihalobacterium</taxon>
    </lineage>
</organism>
<dbReference type="RefSeq" id="WP_275120541.1">
    <property type="nucleotide sequence ID" value="NZ_JAOTPO010000023.1"/>
</dbReference>
<feature type="transmembrane region" description="Helical" evidence="6">
    <location>
        <begin position="103"/>
        <end position="125"/>
    </location>
</feature>
<keyword evidence="3 6" id="KW-0812">Transmembrane</keyword>
<keyword evidence="2" id="KW-0813">Transport</keyword>
<proteinExistence type="predicted"/>
<feature type="domain" description="Major facilitator superfamily (MFS) profile" evidence="7">
    <location>
        <begin position="13"/>
        <end position="391"/>
    </location>
</feature>
<dbReference type="Pfam" id="PF07690">
    <property type="entry name" value="MFS_1"/>
    <property type="match status" value="1"/>
</dbReference>
<feature type="transmembrane region" description="Helical" evidence="6">
    <location>
        <begin position="246"/>
        <end position="267"/>
    </location>
</feature>
<feature type="transmembrane region" description="Helical" evidence="6">
    <location>
        <begin position="165"/>
        <end position="186"/>
    </location>
</feature>